<evidence type="ECO:0000256" key="1">
    <source>
        <dbReference type="ARBA" id="ARBA00000085"/>
    </source>
</evidence>
<keyword evidence="4" id="KW-1003">Cell membrane</keyword>
<evidence type="ECO:0000313" key="18">
    <source>
        <dbReference type="EMBL" id="KFX74922.1"/>
    </source>
</evidence>
<keyword evidence="9" id="KW-0067">ATP-binding</keyword>
<dbReference type="PROSITE" id="PS50113">
    <property type="entry name" value="PAC"/>
    <property type="match status" value="1"/>
</dbReference>
<feature type="transmembrane region" description="Helical" evidence="13">
    <location>
        <begin position="379"/>
        <end position="399"/>
    </location>
</feature>
<evidence type="ECO:0000256" key="6">
    <source>
        <dbReference type="ARBA" id="ARBA00022679"/>
    </source>
</evidence>
<dbReference type="Gene3D" id="1.10.287.130">
    <property type="match status" value="1"/>
</dbReference>
<dbReference type="PROSITE" id="PS50110">
    <property type="entry name" value="RESPONSE_REGULATORY"/>
    <property type="match status" value="1"/>
</dbReference>
<dbReference type="InterPro" id="IPR003594">
    <property type="entry name" value="HATPase_dom"/>
</dbReference>
<evidence type="ECO:0000256" key="10">
    <source>
        <dbReference type="ARBA" id="ARBA00023012"/>
    </source>
</evidence>
<feature type="domain" description="Histidine kinase" evidence="15">
    <location>
        <begin position="698"/>
        <end position="909"/>
    </location>
</feature>
<evidence type="ECO:0000256" key="14">
    <source>
        <dbReference type="SAM" id="SignalP"/>
    </source>
</evidence>
<dbReference type="GO" id="GO:0005886">
    <property type="term" value="C:plasma membrane"/>
    <property type="evidence" value="ECO:0007669"/>
    <property type="project" value="UniProtKB-SubCell"/>
</dbReference>
<evidence type="ECO:0000256" key="3">
    <source>
        <dbReference type="ARBA" id="ARBA00012438"/>
    </source>
</evidence>
<keyword evidence="6" id="KW-0808">Transferase</keyword>
<dbReference type="GO" id="GO:0009927">
    <property type="term" value="F:histidine phosphotransfer kinase activity"/>
    <property type="evidence" value="ECO:0007669"/>
    <property type="project" value="TreeGrafter"/>
</dbReference>
<evidence type="ECO:0000256" key="7">
    <source>
        <dbReference type="ARBA" id="ARBA00022741"/>
    </source>
</evidence>
<evidence type="ECO:0000256" key="2">
    <source>
        <dbReference type="ARBA" id="ARBA00004236"/>
    </source>
</evidence>
<dbReference type="CDD" id="cd16922">
    <property type="entry name" value="HATPase_EvgS-ArcB-TorS-like"/>
    <property type="match status" value="1"/>
</dbReference>
<comment type="caution">
    <text evidence="18">The sequence shown here is derived from an EMBL/GenBank/DDBJ whole genome shotgun (WGS) entry which is preliminary data.</text>
</comment>
<dbReference type="PANTHER" id="PTHR43047:SF72">
    <property type="entry name" value="OSMOSENSING HISTIDINE PROTEIN KINASE SLN1"/>
    <property type="match status" value="1"/>
</dbReference>
<dbReference type="InterPro" id="IPR036890">
    <property type="entry name" value="HATPase_C_sf"/>
</dbReference>
<dbReference type="FunFam" id="3.30.565.10:FF:000023">
    <property type="entry name" value="PAS domain-containing sensor histidine kinase"/>
    <property type="match status" value="1"/>
</dbReference>
<dbReference type="InterPro" id="IPR011006">
    <property type="entry name" value="CheY-like_superfamily"/>
</dbReference>
<dbReference type="Pfam" id="PF08447">
    <property type="entry name" value="PAS_3"/>
    <property type="match status" value="1"/>
</dbReference>
<dbReference type="CDD" id="cd00082">
    <property type="entry name" value="HisKA"/>
    <property type="match status" value="1"/>
</dbReference>
<dbReference type="SMART" id="SM00387">
    <property type="entry name" value="HATPase_c"/>
    <property type="match status" value="1"/>
</dbReference>
<accession>A0A0I9SA88</accession>
<dbReference type="GO" id="GO:0000155">
    <property type="term" value="F:phosphorelay sensor kinase activity"/>
    <property type="evidence" value="ECO:0007669"/>
    <property type="project" value="InterPro"/>
</dbReference>
<protein>
    <recommendedName>
        <fullName evidence="3">histidine kinase</fullName>
        <ecNumber evidence="3">2.7.13.3</ecNumber>
    </recommendedName>
</protein>
<dbReference type="PATRIC" id="fig|817.53.peg.2095"/>
<evidence type="ECO:0000259" key="17">
    <source>
        <dbReference type="PROSITE" id="PS50113"/>
    </source>
</evidence>
<dbReference type="PROSITE" id="PS50109">
    <property type="entry name" value="HIS_KIN"/>
    <property type="match status" value="1"/>
</dbReference>
<keyword evidence="10" id="KW-0902">Two-component regulatory system</keyword>
<feature type="modified residue" description="4-aspartylphosphate" evidence="12">
    <location>
        <position position="980"/>
    </location>
</feature>
<dbReference type="InterPro" id="IPR013655">
    <property type="entry name" value="PAS_fold_3"/>
</dbReference>
<dbReference type="FunFam" id="1.10.287.130:FF:000002">
    <property type="entry name" value="Two-component osmosensing histidine kinase"/>
    <property type="match status" value="1"/>
</dbReference>
<dbReference type="AlphaFoldDB" id="A0A0I9SA88"/>
<dbReference type="InterPro" id="IPR001789">
    <property type="entry name" value="Sig_transdc_resp-reg_receiver"/>
</dbReference>
<keyword evidence="11 13" id="KW-0472">Membrane</keyword>
<gene>
    <name evidence="18" type="ORF">EE52_0210155</name>
</gene>
<dbReference type="Gene3D" id="3.40.50.2300">
    <property type="match status" value="1"/>
</dbReference>
<evidence type="ECO:0000259" key="15">
    <source>
        <dbReference type="PROSITE" id="PS50109"/>
    </source>
</evidence>
<keyword evidence="13" id="KW-1133">Transmembrane helix</keyword>
<dbReference type="SMART" id="SM00388">
    <property type="entry name" value="HisKA"/>
    <property type="match status" value="1"/>
</dbReference>
<keyword evidence="7" id="KW-0547">Nucleotide-binding</keyword>
<dbReference type="SMART" id="SM00448">
    <property type="entry name" value="REC"/>
    <property type="match status" value="1"/>
</dbReference>
<sequence length="1052" mass="120812">MTTSFGVTSIFCTPLLRKLLVLFTCFLSVSPVSAQKEAMNTKDYILVINTYTEAFAWSNRLIFTATEFVKDDPHLAIYAEHMNLLMMDNDSTLCEFKTNLFEKYGSHSPRALLLLGNSTLMLRDDFRKVWGDVPIILCSEKDYIGPREYYLKKHPVPPSERIPLTELAQPYNLVLLYSNQYIRENLELMFHILPDMKKLIYVGDQRFVNQTNSIEIQEVLQSSHPGVQYTFLSPENILETNQLIDSLNFVNPRTTGILFSSWFYKRKFAGNTSLSIVSPKIVSTVSPPLFALSTIDVKDKSSGMTGGYSYNQIEFDKRLLGIFSDVLNGRQPRTLPYYYPLDGMPIINYETLIHKGFSPDLCPANTYFINKPHTFWEQYSYFLIGTCISIVLLVLFFQYRIRTLNRLKKTQLKEIETMTSYKNLINNMPILYMQEKLIINEQGIGIDLIYLNVNPHFEQNFFRREDAVGKKASEMFPESLPEFLHFIQMSLKENRVVTFPYYFRKINKFYDIVLKGTHQNNVVDIFCLDSTELHLAQQKLTATNHKLSMALDVANIIPWKWDLLSKTILCDINKPIELSSPGNSVNDEQLAVPDTQYFSKIFKEDRKRVEQAYKDLIEGRTDKVKEEYRVINVQNHTHKVEWVEAQAAVESRDENGNPTTLVGSSLVITKRKKMEMELTTAKDRAEESNRLKSAFLANMSHEIRTPLNAIVGFSGILASTDEEEEKREYVNIIENNNTLLLQLISDILDLSKIEAGTLEFQYSNVELNAVMKELESTLQLKMKSEAVKLEFVPPADRCLVHLEKNRVSQLIINLVTNAIKFTEKGSIRFGYELREKELYFYVADTGCGIAKDEQESIFGRFVKLNSFAQGTGLGLSICQTLVNHMGGHIGVESEKGKGSTFWFTLPYEAASTAEPVRKAVIQPIAVEKDKLTILIAEDNESNFRLFESILRQDYRLLHAWDGREAVEIFRKEDPQIILMDINMPVMDGYEATKEIRKYSAKVPIIAVTAFAYASDEQRVMESGFDGYMPKPINARQLQAQLKEIMQKRIILL</sequence>
<evidence type="ECO:0000259" key="16">
    <source>
        <dbReference type="PROSITE" id="PS50110"/>
    </source>
</evidence>
<evidence type="ECO:0000256" key="4">
    <source>
        <dbReference type="ARBA" id="ARBA00022475"/>
    </source>
</evidence>
<keyword evidence="8 18" id="KW-0418">Kinase</keyword>
<comment type="catalytic activity">
    <reaction evidence="1">
        <text>ATP + protein L-histidine = ADP + protein N-phospho-L-histidine.</text>
        <dbReference type="EC" id="2.7.13.3"/>
    </reaction>
</comment>
<dbReference type="SUPFAM" id="SSF55874">
    <property type="entry name" value="ATPase domain of HSP90 chaperone/DNA topoisomerase II/histidine kinase"/>
    <property type="match status" value="1"/>
</dbReference>
<dbReference type="SUPFAM" id="SSF47384">
    <property type="entry name" value="Homodimeric domain of signal transducing histidine kinase"/>
    <property type="match status" value="1"/>
</dbReference>
<keyword evidence="13" id="KW-0812">Transmembrane</keyword>
<feature type="domain" description="PAC" evidence="17">
    <location>
        <begin position="624"/>
        <end position="680"/>
    </location>
</feature>
<evidence type="ECO:0000256" key="13">
    <source>
        <dbReference type="SAM" id="Phobius"/>
    </source>
</evidence>
<dbReference type="InterPro" id="IPR005467">
    <property type="entry name" value="His_kinase_dom"/>
</dbReference>
<reference evidence="18" key="2">
    <citation type="submission" date="2014-07" db="EMBL/GenBank/DDBJ databases">
        <title>Genetics and epidemiology of antimicrobial resistance in B. fragilis group.</title>
        <authorList>
            <person name="Sydenham T.V."/>
            <person name="Hasman H."/>
            <person name="Kemp M."/>
            <person name="Justesen U.S."/>
        </authorList>
    </citation>
    <scope>NUCLEOTIDE SEQUENCE [LARGE SCALE GENOMIC DNA]</scope>
    <source>
        <strain evidence="18">DCMOUH0018B</strain>
    </source>
</reference>
<dbReference type="InterPro" id="IPR004358">
    <property type="entry name" value="Sig_transdc_His_kin-like_C"/>
</dbReference>
<dbReference type="InterPro" id="IPR000700">
    <property type="entry name" value="PAS-assoc_C"/>
</dbReference>
<keyword evidence="5 12" id="KW-0597">Phosphoprotein</keyword>
<dbReference type="GO" id="GO:0005524">
    <property type="term" value="F:ATP binding"/>
    <property type="evidence" value="ECO:0007669"/>
    <property type="project" value="UniProtKB-KW"/>
</dbReference>
<proteinExistence type="predicted"/>
<feature type="chain" id="PRO_5044366462" description="histidine kinase" evidence="14">
    <location>
        <begin position="35"/>
        <end position="1052"/>
    </location>
</feature>
<dbReference type="Gene3D" id="3.30.450.20">
    <property type="entry name" value="PAS domain"/>
    <property type="match status" value="1"/>
</dbReference>
<comment type="subcellular location">
    <subcellularLocation>
        <location evidence="2">Cell membrane</location>
    </subcellularLocation>
</comment>
<dbReference type="InterPro" id="IPR036097">
    <property type="entry name" value="HisK_dim/P_sf"/>
</dbReference>
<dbReference type="Pfam" id="PF02518">
    <property type="entry name" value="HATPase_c"/>
    <property type="match status" value="1"/>
</dbReference>
<dbReference type="Pfam" id="PF00512">
    <property type="entry name" value="HisKA"/>
    <property type="match status" value="1"/>
</dbReference>
<evidence type="ECO:0000256" key="11">
    <source>
        <dbReference type="ARBA" id="ARBA00023136"/>
    </source>
</evidence>
<dbReference type="EMBL" id="JMZZ02000107">
    <property type="protein sequence ID" value="KFX74922.1"/>
    <property type="molecule type" value="Genomic_DNA"/>
</dbReference>
<reference evidence="18" key="1">
    <citation type="book" date="2014" name="THE 24TH EUROPEAN CONGRESS OF CLINICAL MICROBIOLOGY AND INFECTIOUS DISEASES" publisher="ECCMID 2014" city="Barcelona, Spain">
        <title>Identification of resistance genes in three multidrug-resistant Bacteroides fragilis isolates by whole genome sequencing.</title>
        <editorList>
            <person name="Unknown"/>
            <person name="A."/>
        </editorList>
        <authorList>
            <person name="Sydenham T.V."/>
            <person name="Hasman H."/>
            <person name="Wang M."/>
            <person name="Soki J."/>
            <person name="Nagy E."/>
            <person name="Justesen U.S."/>
        </authorList>
    </citation>
    <scope>NUCLEOTIDE SEQUENCE</scope>
    <source>
        <strain evidence="18">DCMOUH0018B</strain>
    </source>
</reference>
<feature type="signal peptide" evidence="14">
    <location>
        <begin position="1"/>
        <end position="34"/>
    </location>
</feature>
<dbReference type="Gene3D" id="3.30.565.10">
    <property type="entry name" value="Histidine kinase-like ATPase, C-terminal domain"/>
    <property type="match status" value="1"/>
</dbReference>
<dbReference type="EC" id="2.7.13.3" evidence="3"/>
<evidence type="ECO:0000256" key="5">
    <source>
        <dbReference type="ARBA" id="ARBA00022553"/>
    </source>
</evidence>
<evidence type="ECO:0000256" key="8">
    <source>
        <dbReference type="ARBA" id="ARBA00022777"/>
    </source>
</evidence>
<dbReference type="PRINTS" id="PR00344">
    <property type="entry name" value="BCTRLSENSOR"/>
</dbReference>
<name>A0A0I9SA88_BACFG</name>
<keyword evidence="14" id="KW-0732">Signal</keyword>
<dbReference type="InterPro" id="IPR003661">
    <property type="entry name" value="HisK_dim/P_dom"/>
</dbReference>
<feature type="domain" description="Response regulatory" evidence="16">
    <location>
        <begin position="932"/>
        <end position="1045"/>
    </location>
</feature>
<dbReference type="SUPFAM" id="SSF52172">
    <property type="entry name" value="CheY-like"/>
    <property type="match status" value="1"/>
</dbReference>
<dbReference type="Pfam" id="PF00072">
    <property type="entry name" value="Response_reg"/>
    <property type="match status" value="1"/>
</dbReference>
<dbReference type="PANTHER" id="PTHR43047">
    <property type="entry name" value="TWO-COMPONENT HISTIDINE PROTEIN KINASE"/>
    <property type="match status" value="1"/>
</dbReference>
<organism evidence="18">
    <name type="scientific">Bacteroides fragilis</name>
    <dbReference type="NCBI Taxonomy" id="817"/>
    <lineage>
        <taxon>Bacteria</taxon>
        <taxon>Pseudomonadati</taxon>
        <taxon>Bacteroidota</taxon>
        <taxon>Bacteroidia</taxon>
        <taxon>Bacteroidales</taxon>
        <taxon>Bacteroidaceae</taxon>
        <taxon>Bacteroides</taxon>
    </lineage>
</organism>
<evidence type="ECO:0000256" key="9">
    <source>
        <dbReference type="ARBA" id="ARBA00022840"/>
    </source>
</evidence>
<evidence type="ECO:0000256" key="12">
    <source>
        <dbReference type="PROSITE-ProRule" id="PRU00169"/>
    </source>
</evidence>